<dbReference type="InterPro" id="IPR003439">
    <property type="entry name" value="ABC_transporter-like_ATP-bd"/>
</dbReference>
<dbReference type="InterPro" id="IPR027417">
    <property type="entry name" value="P-loop_NTPase"/>
</dbReference>
<keyword evidence="6" id="KW-1185">Reference proteome</keyword>
<dbReference type="SMART" id="SM00382">
    <property type="entry name" value="AAA"/>
    <property type="match status" value="1"/>
</dbReference>
<dbReference type="GO" id="GO:0005524">
    <property type="term" value="F:ATP binding"/>
    <property type="evidence" value="ECO:0007669"/>
    <property type="project" value="UniProtKB-KW"/>
</dbReference>
<dbReference type="InterPro" id="IPR051120">
    <property type="entry name" value="ABC_AA/LPS_Transport"/>
</dbReference>
<reference evidence="5" key="1">
    <citation type="submission" date="2021-01" db="EMBL/GenBank/DDBJ databases">
        <title>Whole genome shotgun sequence of Virgisporangium aurantiacum NBRC 16421.</title>
        <authorList>
            <person name="Komaki H."/>
            <person name="Tamura T."/>
        </authorList>
    </citation>
    <scope>NUCLEOTIDE SEQUENCE</scope>
    <source>
        <strain evidence="5">NBRC 16421</strain>
    </source>
</reference>
<dbReference type="EMBL" id="BOPG01000106">
    <property type="protein sequence ID" value="GIJ64003.1"/>
    <property type="molecule type" value="Genomic_DNA"/>
</dbReference>
<dbReference type="InterPro" id="IPR003593">
    <property type="entry name" value="AAA+_ATPase"/>
</dbReference>
<name>A0A8J4E7A8_9ACTN</name>
<dbReference type="SUPFAM" id="SSF52540">
    <property type="entry name" value="P-loop containing nucleoside triphosphate hydrolases"/>
    <property type="match status" value="1"/>
</dbReference>
<dbReference type="InterPro" id="IPR032823">
    <property type="entry name" value="BCA_ABC_TP_C"/>
</dbReference>
<proteinExistence type="predicted"/>
<dbReference type="GO" id="GO:0016887">
    <property type="term" value="F:ATP hydrolysis activity"/>
    <property type="evidence" value="ECO:0007669"/>
    <property type="project" value="InterPro"/>
</dbReference>
<evidence type="ECO:0000256" key="2">
    <source>
        <dbReference type="ARBA" id="ARBA00022741"/>
    </source>
</evidence>
<dbReference type="PANTHER" id="PTHR45772">
    <property type="entry name" value="CONSERVED COMPONENT OF ABC TRANSPORTER FOR NATURAL AMINO ACIDS-RELATED"/>
    <property type="match status" value="1"/>
</dbReference>
<accession>A0A8J4E7A8</accession>
<dbReference type="AlphaFoldDB" id="A0A8J4E7A8"/>
<dbReference type="Pfam" id="PF12399">
    <property type="entry name" value="BCA_ABC_TP_C"/>
    <property type="match status" value="1"/>
</dbReference>
<evidence type="ECO:0000313" key="6">
    <source>
        <dbReference type="Proteomes" id="UP000612585"/>
    </source>
</evidence>
<comment type="caution">
    <text evidence="5">The sequence shown here is derived from an EMBL/GenBank/DDBJ whole genome shotgun (WGS) entry which is preliminary data.</text>
</comment>
<keyword evidence="2" id="KW-0547">Nucleotide-binding</keyword>
<dbReference type="Gene3D" id="3.40.50.300">
    <property type="entry name" value="P-loop containing nucleotide triphosphate hydrolases"/>
    <property type="match status" value="1"/>
</dbReference>
<evidence type="ECO:0000256" key="1">
    <source>
        <dbReference type="ARBA" id="ARBA00022448"/>
    </source>
</evidence>
<dbReference type="GO" id="GO:0005886">
    <property type="term" value="C:plasma membrane"/>
    <property type="evidence" value="ECO:0007669"/>
    <property type="project" value="TreeGrafter"/>
</dbReference>
<keyword evidence="3 5" id="KW-0067">ATP-binding</keyword>
<dbReference type="PROSITE" id="PS50893">
    <property type="entry name" value="ABC_TRANSPORTER_2"/>
    <property type="match status" value="1"/>
</dbReference>
<gene>
    <name evidence="5" type="primary">livG_2</name>
    <name evidence="5" type="ORF">Vau01_115190</name>
</gene>
<organism evidence="5 6">
    <name type="scientific">Virgisporangium aurantiacum</name>
    <dbReference type="NCBI Taxonomy" id="175570"/>
    <lineage>
        <taxon>Bacteria</taxon>
        <taxon>Bacillati</taxon>
        <taxon>Actinomycetota</taxon>
        <taxon>Actinomycetes</taxon>
        <taxon>Micromonosporales</taxon>
        <taxon>Micromonosporaceae</taxon>
        <taxon>Virgisporangium</taxon>
    </lineage>
</organism>
<evidence type="ECO:0000259" key="4">
    <source>
        <dbReference type="PROSITE" id="PS50893"/>
    </source>
</evidence>
<keyword evidence="1" id="KW-0813">Transport</keyword>
<evidence type="ECO:0000256" key="3">
    <source>
        <dbReference type="ARBA" id="ARBA00022840"/>
    </source>
</evidence>
<feature type="domain" description="ABC transporter" evidence="4">
    <location>
        <begin position="21"/>
        <end position="268"/>
    </location>
</feature>
<evidence type="ECO:0000313" key="5">
    <source>
        <dbReference type="EMBL" id="GIJ64003.1"/>
    </source>
</evidence>
<protein>
    <submittedName>
        <fullName evidence="5">ABC transporter ATP-binding protein</fullName>
    </submittedName>
</protein>
<dbReference type="Proteomes" id="UP000612585">
    <property type="component" value="Unassembled WGS sequence"/>
</dbReference>
<dbReference type="Pfam" id="PF00005">
    <property type="entry name" value="ABC_tran"/>
    <property type="match status" value="1"/>
</dbReference>
<sequence>MCLPGSVTLCAGRGVSVVPVLSVEGLSVGFDGVSALREVSLRVEPGEILGLVGPNGAGKSTLLNCVCGLYRPGGGRVLLDGVDVVGERPDAISARHVVRTHQEPRLLDNVSLVDNVLRGGTTPGVRDRVAGLFGLPSGRRHRRDDLARADEELAGLGIEQWRDVAARSLPYDVRKLGEVARARYAGPRLMLLDEPAAGVGAAAAETLSRRLRFFARSGTAIVLVDHNIDFVTSSAHRVVVLSAGEVVAVGLPEDITRDARVINAYLGATEPDQA</sequence>